<organism evidence="1 2">
    <name type="scientific">Candidatus Komeilibacteria bacterium CG_4_10_14_0_2_um_filter_37_10</name>
    <dbReference type="NCBI Taxonomy" id="1974470"/>
    <lineage>
        <taxon>Bacteria</taxon>
        <taxon>Candidatus Komeiliibacteriota</taxon>
    </lineage>
</organism>
<accession>A0A2M7VDJ0</accession>
<proteinExistence type="predicted"/>
<dbReference type="AlphaFoldDB" id="A0A2M7VDJ0"/>
<gene>
    <name evidence="1" type="ORF">COX77_04265</name>
</gene>
<comment type="caution">
    <text evidence="1">The sequence shown here is derived from an EMBL/GenBank/DDBJ whole genome shotgun (WGS) entry which is preliminary data.</text>
</comment>
<protein>
    <submittedName>
        <fullName evidence="1">Uncharacterized protein</fullName>
    </submittedName>
</protein>
<reference evidence="2" key="1">
    <citation type="submission" date="2017-09" db="EMBL/GenBank/DDBJ databases">
        <title>Depth-based differentiation of microbial function through sediment-hosted aquifers and enrichment of novel symbionts in the deep terrestrial subsurface.</title>
        <authorList>
            <person name="Probst A.J."/>
            <person name="Ladd B."/>
            <person name="Jarett J.K."/>
            <person name="Geller-Mcgrath D.E."/>
            <person name="Sieber C.M.K."/>
            <person name="Emerson J.B."/>
            <person name="Anantharaman K."/>
            <person name="Thomas B.C."/>
            <person name="Malmstrom R."/>
            <person name="Stieglmeier M."/>
            <person name="Klingl A."/>
            <person name="Woyke T."/>
            <person name="Ryan C.M."/>
            <person name="Banfield J.F."/>
        </authorList>
    </citation>
    <scope>NUCLEOTIDE SEQUENCE [LARGE SCALE GENOMIC DNA]</scope>
</reference>
<evidence type="ECO:0000313" key="2">
    <source>
        <dbReference type="Proteomes" id="UP000230405"/>
    </source>
</evidence>
<evidence type="ECO:0000313" key="1">
    <source>
        <dbReference type="EMBL" id="PIZ98506.1"/>
    </source>
</evidence>
<sequence>MIAPALIQFFPRVKYIIYQKKKKRFLMTGEEFDLIMTVNQIQDPQLAIEVIRTMCFLHDYAYHLADNDHEQALYTITHCNQNITSPQLRPIDNHCLLLPINKN</sequence>
<name>A0A2M7VDJ0_9BACT</name>
<dbReference type="EMBL" id="PFPO01000084">
    <property type="protein sequence ID" value="PIZ98506.1"/>
    <property type="molecule type" value="Genomic_DNA"/>
</dbReference>
<dbReference type="Proteomes" id="UP000230405">
    <property type="component" value="Unassembled WGS sequence"/>
</dbReference>